<keyword evidence="2" id="KW-1185">Reference proteome</keyword>
<sequence>MQFDVVTDVNYEFAIELGFVNVDEGTIYRGYAGVNPETQTLIKEIDYLVGENVQTIAENMQEL</sequence>
<proteinExistence type="predicted"/>
<reference evidence="1 2" key="1">
    <citation type="submission" date="2023-07" db="EMBL/GenBank/DDBJ databases">
        <title>Genomic Encyclopedia of Type Strains, Phase IV (KMG-IV): sequencing the most valuable type-strain genomes for metagenomic binning, comparative biology and taxonomic classification.</title>
        <authorList>
            <person name="Goeker M."/>
        </authorList>
    </citation>
    <scope>NUCLEOTIDE SEQUENCE [LARGE SCALE GENOMIC DNA]</scope>
    <source>
        <strain evidence="1 2">DSM 9768</strain>
    </source>
</reference>
<organism evidence="1 2">
    <name type="scientific">Evansella vedderi</name>
    <dbReference type="NCBI Taxonomy" id="38282"/>
    <lineage>
        <taxon>Bacteria</taxon>
        <taxon>Bacillati</taxon>
        <taxon>Bacillota</taxon>
        <taxon>Bacilli</taxon>
        <taxon>Bacillales</taxon>
        <taxon>Bacillaceae</taxon>
        <taxon>Evansella</taxon>
    </lineage>
</organism>
<gene>
    <name evidence="1" type="ORF">J2S74_002651</name>
</gene>
<evidence type="ECO:0000313" key="1">
    <source>
        <dbReference type="EMBL" id="MDQ0255269.1"/>
    </source>
</evidence>
<comment type="caution">
    <text evidence="1">The sequence shown here is derived from an EMBL/GenBank/DDBJ whole genome shotgun (WGS) entry which is preliminary data.</text>
</comment>
<dbReference type="Proteomes" id="UP001230005">
    <property type="component" value="Unassembled WGS sequence"/>
</dbReference>
<accession>A0ABT9ZVK3</accession>
<evidence type="ECO:0000313" key="2">
    <source>
        <dbReference type="Proteomes" id="UP001230005"/>
    </source>
</evidence>
<name>A0ABT9ZVK3_9BACI</name>
<protein>
    <submittedName>
        <fullName evidence="1">Uncharacterized protein</fullName>
    </submittedName>
</protein>
<dbReference type="EMBL" id="JAUSUG010000010">
    <property type="protein sequence ID" value="MDQ0255269.1"/>
    <property type="molecule type" value="Genomic_DNA"/>
</dbReference>